<keyword evidence="1 4" id="KW-0732">Signal</keyword>
<gene>
    <name evidence="6" type="primary">MCFD2</name>
</gene>
<reference evidence="6" key="1">
    <citation type="submission" date="2010-03" db="EMBL/GenBank/DDBJ databases">
        <title>Lepeophtheirus salmonis ESTs and full-length cDNAs.</title>
        <authorList>
            <person name="Yasuike M."/>
            <person name="von Schalburg K."/>
            <person name="Cooper G."/>
            <person name="Leong J."/>
            <person name="Jones S.R.M."/>
            <person name="Koop B.F."/>
        </authorList>
    </citation>
    <scope>NUCLEOTIDE SEQUENCE</scope>
    <source>
        <tissue evidence="6">Whole</tissue>
    </source>
</reference>
<organism evidence="6">
    <name type="scientific">Lepeophtheirus salmonis</name>
    <name type="common">Salmon louse</name>
    <name type="synonym">Caligus salmonis</name>
    <dbReference type="NCBI Taxonomy" id="72036"/>
    <lineage>
        <taxon>Eukaryota</taxon>
        <taxon>Metazoa</taxon>
        <taxon>Ecdysozoa</taxon>
        <taxon>Arthropoda</taxon>
        <taxon>Crustacea</taxon>
        <taxon>Multicrustacea</taxon>
        <taxon>Hexanauplia</taxon>
        <taxon>Copepoda</taxon>
        <taxon>Siphonostomatoida</taxon>
        <taxon>Caligidae</taxon>
        <taxon>Lepeophtheirus</taxon>
    </lineage>
</organism>
<dbReference type="InterPro" id="IPR011992">
    <property type="entry name" value="EF-hand-dom_pair"/>
</dbReference>
<feature type="signal peptide" evidence="4">
    <location>
        <begin position="1"/>
        <end position="19"/>
    </location>
</feature>
<protein>
    <submittedName>
        <fullName evidence="6">Multiple coagulation factor deficiency protein 2 homolog</fullName>
    </submittedName>
</protein>
<dbReference type="PROSITE" id="PS00018">
    <property type="entry name" value="EF_HAND_1"/>
    <property type="match status" value="1"/>
</dbReference>
<evidence type="ECO:0000256" key="3">
    <source>
        <dbReference type="ARBA" id="ARBA00022837"/>
    </source>
</evidence>
<dbReference type="PANTHER" id="PTHR23104:SF17">
    <property type="entry name" value="EF-HAND DOMAIN-CONTAINING PROTEIN"/>
    <property type="match status" value="1"/>
</dbReference>
<dbReference type="InterPro" id="IPR002048">
    <property type="entry name" value="EF_hand_dom"/>
</dbReference>
<feature type="chain" id="PRO_5003049016" evidence="4">
    <location>
        <begin position="20"/>
        <end position="141"/>
    </location>
</feature>
<dbReference type="InterPro" id="IPR052110">
    <property type="entry name" value="MCFD2-like"/>
</dbReference>
<dbReference type="PROSITE" id="PS50222">
    <property type="entry name" value="EF_HAND_2"/>
    <property type="match status" value="2"/>
</dbReference>
<feature type="domain" description="EF-hand" evidence="5">
    <location>
        <begin position="53"/>
        <end position="88"/>
    </location>
</feature>
<dbReference type="PANTHER" id="PTHR23104">
    <property type="entry name" value="MULTIPLE COAGULATION FACTOR DEFICIENCY PROTEIN 2 NEURAL STEM CELL DERIVED NEURONAL SURVIVAL PROTEIN"/>
    <property type="match status" value="1"/>
</dbReference>
<dbReference type="InterPro" id="IPR018247">
    <property type="entry name" value="EF_Hand_1_Ca_BS"/>
</dbReference>
<keyword evidence="2" id="KW-0677">Repeat</keyword>
<dbReference type="EMBL" id="BT120823">
    <property type="protein sequence ID" value="ADD24463.1"/>
    <property type="molecule type" value="mRNA"/>
</dbReference>
<dbReference type="GO" id="GO:0005509">
    <property type="term" value="F:calcium ion binding"/>
    <property type="evidence" value="ECO:0007669"/>
    <property type="project" value="InterPro"/>
</dbReference>
<evidence type="ECO:0000256" key="2">
    <source>
        <dbReference type="ARBA" id="ARBA00022737"/>
    </source>
</evidence>
<dbReference type="OrthoDB" id="289247at2759"/>
<evidence type="ECO:0000256" key="1">
    <source>
        <dbReference type="ARBA" id="ARBA00022729"/>
    </source>
</evidence>
<dbReference type="SUPFAM" id="SSF47473">
    <property type="entry name" value="EF-hand"/>
    <property type="match status" value="1"/>
</dbReference>
<feature type="domain" description="EF-hand" evidence="5">
    <location>
        <begin position="110"/>
        <end position="141"/>
    </location>
</feature>
<sequence length="141" mass="16323">MNLSVILFVICASISRILGQEGSIMHGIVPDKESLEHQMKHTHEAHVNMNKLSSDERVMEYFNMFDLDKNGFVDGLESTKKMLEMQLEHKEFSQEELMNHLNFDGNAFKGVLQIVDDQLQRTDKNEDGYISYSEFKTAMNF</sequence>
<dbReference type="AlphaFoldDB" id="D3PGR7"/>
<proteinExistence type="evidence at transcript level"/>
<evidence type="ECO:0000259" key="5">
    <source>
        <dbReference type="PROSITE" id="PS50222"/>
    </source>
</evidence>
<dbReference type="Pfam" id="PF13499">
    <property type="entry name" value="EF-hand_7"/>
    <property type="match status" value="1"/>
</dbReference>
<evidence type="ECO:0000256" key="4">
    <source>
        <dbReference type="SAM" id="SignalP"/>
    </source>
</evidence>
<accession>D3PGR7</accession>
<evidence type="ECO:0000313" key="6">
    <source>
        <dbReference type="EMBL" id="ADD24463.1"/>
    </source>
</evidence>
<name>D3PGR7_LEPSM</name>
<keyword evidence="3" id="KW-0106">Calcium</keyword>
<dbReference type="Gene3D" id="1.10.238.10">
    <property type="entry name" value="EF-hand"/>
    <property type="match status" value="1"/>
</dbReference>